<protein>
    <submittedName>
        <fullName evidence="1">Putative DNA-binding transcriptional regulator</fullName>
    </submittedName>
</protein>
<reference evidence="1" key="1">
    <citation type="submission" date="2019-05" db="EMBL/GenBank/DDBJ databases">
        <authorList>
            <consortium name="Pathogen Informatics"/>
        </authorList>
    </citation>
    <scope>NUCLEOTIDE SEQUENCE [LARGE SCALE GENOMIC DNA]</scope>
    <source>
        <strain evidence="1">NCTC12965</strain>
    </source>
</reference>
<dbReference type="EMBL" id="CABEEZ010000077">
    <property type="protein sequence ID" value="VTR35211.1"/>
    <property type="molecule type" value="Genomic_DNA"/>
</dbReference>
<organism evidence="1">
    <name type="scientific">Serratia fonticola</name>
    <dbReference type="NCBI Taxonomy" id="47917"/>
    <lineage>
        <taxon>Bacteria</taxon>
        <taxon>Pseudomonadati</taxon>
        <taxon>Pseudomonadota</taxon>
        <taxon>Gammaproteobacteria</taxon>
        <taxon>Enterobacterales</taxon>
        <taxon>Yersiniaceae</taxon>
        <taxon>Serratia</taxon>
    </lineage>
</organism>
<accession>A0A0F7HBF2</accession>
<dbReference type="InterPro" id="IPR014710">
    <property type="entry name" value="RmlC-like_jellyroll"/>
</dbReference>
<evidence type="ECO:0000313" key="1">
    <source>
        <dbReference type="EMBL" id="VTR35211.1"/>
    </source>
</evidence>
<dbReference type="GO" id="GO:0003677">
    <property type="term" value="F:DNA binding"/>
    <property type="evidence" value="ECO:0007669"/>
    <property type="project" value="UniProtKB-KW"/>
</dbReference>
<dbReference type="KEGG" id="sfw:WN53_13825"/>
<dbReference type="Gene3D" id="2.60.120.10">
    <property type="entry name" value="Jelly Rolls"/>
    <property type="match status" value="1"/>
</dbReference>
<gene>
    <name evidence="1" type="ORF">NCTC12965_03759</name>
</gene>
<dbReference type="AlphaFoldDB" id="A0A0F7HBF2"/>
<dbReference type="RefSeq" id="WP_024486251.1">
    <property type="nucleotide sequence ID" value="NZ_CAMKUD010000008.1"/>
</dbReference>
<name>A0A0F7HBF2_SERFO</name>
<dbReference type="GeneID" id="30321248"/>
<sequence length="210" mass="24008">MSIKEQHGDDDFAATVELFEKLCPHVTFEVVLPGTRLYLFKEGEPYCYLIRSGICKLHHGPDEILINVMYVPSIIGVGGALAANAALFLHPQTTSEIATVPTQEIRQIIARDNLWEQLSRHIYRVTNRFFMLSSYLNAPTAYEILRFQLLELMHEPAEFRENISAAQYIQQKTRLSRSSIMKILSQLKQGGFVKLDNGILKEICHLPLKY</sequence>
<dbReference type="SUPFAM" id="SSF51206">
    <property type="entry name" value="cAMP-binding domain-like"/>
    <property type="match status" value="1"/>
</dbReference>
<dbReference type="InterPro" id="IPR018490">
    <property type="entry name" value="cNMP-bd_dom_sf"/>
</dbReference>
<keyword evidence="1" id="KW-0238">DNA-binding</keyword>
<dbReference type="InterPro" id="IPR041687">
    <property type="entry name" value="HTH_46"/>
</dbReference>
<proteinExistence type="predicted"/>
<dbReference type="Pfam" id="PF15977">
    <property type="entry name" value="HTH_46"/>
    <property type="match status" value="1"/>
</dbReference>